<dbReference type="InterPro" id="IPR015375">
    <property type="entry name" value="NADH_PPase-like_N"/>
</dbReference>
<dbReference type="InterPro" id="IPR015376">
    <property type="entry name" value="Znr_NADH_PPase"/>
</dbReference>
<evidence type="ECO:0000256" key="6">
    <source>
        <dbReference type="ARBA" id="ARBA00022801"/>
    </source>
</evidence>
<dbReference type="PANTHER" id="PTHR42904">
    <property type="entry name" value="NUDIX HYDROLASE, NUDC SUBFAMILY"/>
    <property type="match status" value="1"/>
</dbReference>
<comment type="caution">
    <text evidence="11">The sequence shown here is derived from an EMBL/GenBank/DDBJ whole genome shotgun (WGS) entry which is preliminary data.</text>
</comment>
<dbReference type="Proteomes" id="UP000481327">
    <property type="component" value="Unassembled WGS sequence"/>
</dbReference>
<dbReference type="PROSITE" id="PS51462">
    <property type="entry name" value="NUDIX"/>
    <property type="match status" value="1"/>
</dbReference>
<dbReference type="Gene3D" id="3.90.79.10">
    <property type="entry name" value="Nucleoside Triphosphate Pyrophosphohydrolase"/>
    <property type="match status" value="1"/>
</dbReference>
<dbReference type="GO" id="GO:0005829">
    <property type="term" value="C:cytosol"/>
    <property type="evidence" value="ECO:0007669"/>
    <property type="project" value="TreeGrafter"/>
</dbReference>
<dbReference type="AlphaFoldDB" id="A0A7C9KYF1"/>
<dbReference type="SUPFAM" id="SSF55811">
    <property type="entry name" value="Nudix"/>
    <property type="match status" value="1"/>
</dbReference>
<comment type="catalytic activity">
    <reaction evidence="9">
        <text>a 5'-end NAD(+)-phospho-ribonucleoside in mRNA + H2O = a 5'-end phospho-adenosine-phospho-ribonucleoside in mRNA + beta-nicotinamide D-ribonucleotide + 2 H(+)</text>
        <dbReference type="Rhea" id="RHEA:60876"/>
        <dbReference type="Rhea" id="RHEA-COMP:15698"/>
        <dbReference type="Rhea" id="RHEA-COMP:15719"/>
        <dbReference type="ChEBI" id="CHEBI:14649"/>
        <dbReference type="ChEBI" id="CHEBI:15377"/>
        <dbReference type="ChEBI" id="CHEBI:15378"/>
        <dbReference type="ChEBI" id="CHEBI:144029"/>
        <dbReference type="ChEBI" id="CHEBI:144051"/>
    </reaction>
    <physiologicalReaction direction="left-to-right" evidence="9">
        <dbReference type="Rhea" id="RHEA:60877"/>
    </physiologicalReaction>
</comment>
<proteinExistence type="inferred from homology"/>
<dbReference type="InterPro" id="IPR049734">
    <property type="entry name" value="NudC-like_C"/>
</dbReference>
<comment type="cofactor">
    <cofactor evidence="2">
        <name>Zn(2+)</name>
        <dbReference type="ChEBI" id="CHEBI:29105"/>
    </cofactor>
</comment>
<organism evidence="11 12">
    <name type="scientific">Sandarakinorhabdus fusca</name>
    <dbReference type="NCBI Taxonomy" id="1439888"/>
    <lineage>
        <taxon>Bacteria</taxon>
        <taxon>Pseudomonadati</taxon>
        <taxon>Pseudomonadota</taxon>
        <taxon>Alphaproteobacteria</taxon>
        <taxon>Sphingomonadales</taxon>
        <taxon>Sphingosinicellaceae</taxon>
        <taxon>Sandarakinorhabdus</taxon>
    </lineage>
</organism>
<gene>
    <name evidence="11" type="primary">nudC</name>
    <name evidence="11" type="ORF">F3168_13480</name>
</gene>
<keyword evidence="7" id="KW-0460">Magnesium</keyword>
<evidence type="ECO:0000256" key="1">
    <source>
        <dbReference type="ARBA" id="ARBA00001946"/>
    </source>
</evidence>
<evidence type="ECO:0000313" key="12">
    <source>
        <dbReference type="Proteomes" id="UP000481327"/>
    </source>
</evidence>
<dbReference type="GO" id="GO:0046872">
    <property type="term" value="F:metal ion binding"/>
    <property type="evidence" value="ECO:0007669"/>
    <property type="project" value="UniProtKB-KW"/>
</dbReference>
<dbReference type="GO" id="GO:0006742">
    <property type="term" value="P:NADP+ catabolic process"/>
    <property type="evidence" value="ECO:0007669"/>
    <property type="project" value="TreeGrafter"/>
</dbReference>
<dbReference type="PANTHER" id="PTHR42904:SF6">
    <property type="entry name" value="NAD-CAPPED RNA HYDROLASE NUDT12"/>
    <property type="match status" value="1"/>
</dbReference>
<feature type="domain" description="Nudix hydrolase" evidence="10">
    <location>
        <begin position="167"/>
        <end position="290"/>
    </location>
</feature>
<keyword evidence="12" id="KW-1185">Reference proteome</keyword>
<name>A0A7C9KYF1_9SPHN</name>
<dbReference type="InterPro" id="IPR015797">
    <property type="entry name" value="NUDIX_hydrolase-like_dom_sf"/>
</dbReference>
<evidence type="ECO:0000256" key="5">
    <source>
        <dbReference type="ARBA" id="ARBA00022723"/>
    </source>
</evidence>
<dbReference type="InterPro" id="IPR020084">
    <property type="entry name" value="NUDIX_hydrolase_CS"/>
</dbReference>
<dbReference type="PROSITE" id="PS00893">
    <property type="entry name" value="NUDIX_BOX"/>
    <property type="match status" value="1"/>
</dbReference>
<dbReference type="NCBIfam" id="NF001299">
    <property type="entry name" value="PRK00241.1"/>
    <property type="match status" value="1"/>
</dbReference>
<dbReference type="InterPro" id="IPR000086">
    <property type="entry name" value="NUDIX_hydrolase_dom"/>
</dbReference>
<evidence type="ECO:0000256" key="9">
    <source>
        <dbReference type="ARBA" id="ARBA00023679"/>
    </source>
</evidence>
<dbReference type="GO" id="GO:0035529">
    <property type="term" value="F:NADH pyrophosphatase activity"/>
    <property type="evidence" value="ECO:0007669"/>
    <property type="project" value="TreeGrafter"/>
</dbReference>
<dbReference type="EC" id="3.6.1.22" evidence="4"/>
<evidence type="ECO:0000256" key="3">
    <source>
        <dbReference type="ARBA" id="ARBA00009595"/>
    </source>
</evidence>
<evidence type="ECO:0000259" key="10">
    <source>
        <dbReference type="PROSITE" id="PS51462"/>
    </source>
</evidence>
<protein>
    <recommendedName>
        <fullName evidence="4">NAD(+) diphosphatase</fullName>
        <ecNumber evidence="4">3.6.1.22</ecNumber>
    </recommendedName>
</protein>
<dbReference type="GO" id="GO:0019677">
    <property type="term" value="P:NAD+ catabolic process"/>
    <property type="evidence" value="ECO:0007669"/>
    <property type="project" value="TreeGrafter"/>
</dbReference>
<comment type="similarity">
    <text evidence="3">Belongs to the Nudix hydrolase family. NudC subfamily.</text>
</comment>
<dbReference type="EMBL" id="WIOL01000006">
    <property type="protein sequence ID" value="MQT18266.1"/>
    <property type="molecule type" value="Genomic_DNA"/>
</dbReference>
<dbReference type="Gene3D" id="3.90.79.20">
    <property type="match status" value="1"/>
</dbReference>
<dbReference type="OrthoDB" id="9791656at2"/>
<keyword evidence="8" id="KW-0520">NAD</keyword>
<comment type="cofactor">
    <cofactor evidence="1">
        <name>Mg(2+)</name>
        <dbReference type="ChEBI" id="CHEBI:18420"/>
    </cofactor>
</comment>
<keyword evidence="6 11" id="KW-0378">Hydrolase</keyword>
<sequence>MFDGWNVPAVGLTGSPLDRADHLRRDPGAMVALRSRPDARWLVMDDLKPVLTQGEHPDILWAYRSDVPHDAVSVFLGLAGSKDGGAPRFAAAAPAADLVADFGGKVVDARAAAVMLGDGRAEIVAQARSLLDWHARHKFCANCGAPTVLNKAGYARSCQGCGAEHFPRTDPVVIMLAINGDHALVGRQPNFPKRFFSALAGFVEPGESLEEAVARELFEEAGIRTARVRYLASQPWPFPSSLMVAAFAEATNVDITLDTDELEEARWVTKDEVRAALAGTGDWLAPPPMAIAHTLLQAWVA</sequence>
<accession>A0A7C9KYF1</accession>
<evidence type="ECO:0000256" key="2">
    <source>
        <dbReference type="ARBA" id="ARBA00001947"/>
    </source>
</evidence>
<evidence type="ECO:0000313" key="11">
    <source>
        <dbReference type="EMBL" id="MQT18266.1"/>
    </source>
</evidence>
<dbReference type="Pfam" id="PF09296">
    <property type="entry name" value="NUDIX-like"/>
    <property type="match status" value="1"/>
</dbReference>
<evidence type="ECO:0000256" key="8">
    <source>
        <dbReference type="ARBA" id="ARBA00023027"/>
    </source>
</evidence>
<dbReference type="Pfam" id="PF00293">
    <property type="entry name" value="NUDIX"/>
    <property type="match status" value="1"/>
</dbReference>
<reference evidence="11 12" key="1">
    <citation type="submission" date="2019-09" db="EMBL/GenBank/DDBJ databases">
        <title>Polymorphobacter sp. isolated from a lake in China.</title>
        <authorList>
            <person name="Liu Z."/>
        </authorList>
    </citation>
    <scope>NUCLEOTIDE SEQUENCE [LARGE SCALE GENOMIC DNA]</scope>
    <source>
        <strain evidence="11 12">D40P</strain>
    </source>
</reference>
<dbReference type="InterPro" id="IPR050241">
    <property type="entry name" value="NAD-cap_RNA_hydrolase_NudC"/>
</dbReference>
<dbReference type="CDD" id="cd03429">
    <property type="entry name" value="NUDIX_NADH_pyrophosphatase_Nudt13"/>
    <property type="match status" value="1"/>
</dbReference>
<dbReference type="Pfam" id="PF09297">
    <property type="entry name" value="Zn_ribbon_NUD"/>
    <property type="match status" value="1"/>
</dbReference>
<keyword evidence="5" id="KW-0479">Metal-binding</keyword>
<evidence type="ECO:0000256" key="4">
    <source>
        <dbReference type="ARBA" id="ARBA00012381"/>
    </source>
</evidence>
<evidence type="ECO:0000256" key="7">
    <source>
        <dbReference type="ARBA" id="ARBA00022842"/>
    </source>
</evidence>